<feature type="transmembrane region" description="Helical" evidence="1">
    <location>
        <begin position="593"/>
        <end position="613"/>
    </location>
</feature>
<dbReference type="VEuPathDB" id="TriTrypDB:TEOVI_000384300"/>
<evidence type="ECO:0000313" key="2">
    <source>
        <dbReference type="EMBL" id="SCU72267.1"/>
    </source>
</evidence>
<keyword evidence="1" id="KW-0812">Transmembrane</keyword>
<evidence type="ECO:0000256" key="1">
    <source>
        <dbReference type="SAM" id="Phobius"/>
    </source>
</evidence>
<feature type="transmembrane region" description="Helical" evidence="1">
    <location>
        <begin position="359"/>
        <end position="383"/>
    </location>
</feature>
<comment type="caution">
    <text evidence="2">The sequence shown here is derived from an EMBL/GenBank/DDBJ whole genome shotgun (WGS) entry which is preliminary data.</text>
</comment>
<accession>A0A1G4IIF6</accession>
<organism evidence="2 3">
    <name type="scientific">Trypanosoma equiperdum</name>
    <dbReference type="NCBI Taxonomy" id="5694"/>
    <lineage>
        <taxon>Eukaryota</taxon>
        <taxon>Discoba</taxon>
        <taxon>Euglenozoa</taxon>
        <taxon>Kinetoplastea</taxon>
        <taxon>Metakinetoplastina</taxon>
        <taxon>Trypanosomatida</taxon>
        <taxon>Trypanosomatidae</taxon>
        <taxon>Trypanosoma</taxon>
    </lineage>
</organism>
<dbReference type="AlphaFoldDB" id="A0A1G4IIF6"/>
<gene>
    <name evidence="2" type="ORF">TEOVI_000384300</name>
</gene>
<feature type="transmembrane region" description="Helical" evidence="1">
    <location>
        <begin position="436"/>
        <end position="460"/>
    </location>
</feature>
<evidence type="ECO:0000313" key="3">
    <source>
        <dbReference type="Proteomes" id="UP000195570"/>
    </source>
</evidence>
<dbReference type="EMBL" id="CZPT02001829">
    <property type="protein sequence ID" value="SCU72267.1"/>
    <property type="molecule type" value="Genomic_DNA"/>
</dbReference>
<proteinExistence type="predicted"/>
<keyword evidence="1" id="KW-0472">Membrane</keyword>
<evidence type="ECO:0008006" key="4">
    <source>
        <dbReference type="Google" id="ProtNLM"/>
    </source>
</evidence>
<dbReference type="RefSeq" id="XP_067082783.1">
    <property type="nucleotide sequence ID" value="XM_067226682.1"/>
</dbReference>
<keyword evidence="1" id="KW-1133">Transmembrane helix</keyword>
<sequence length="666" mass="74857">MHGRNNAGSGVSPSNVSTDVSGAFEYLDRYCSSGVETGFGSRVSSRGLSPLPDSPVNNVAAPPPGRWVPIAPPAEMLSSPPAKDDAAEGVATRLWRYIKGGMDRVMENMLEPNRSSRPPTNASGSEPILEVVRLSEPFPQGAGSAVASRGLVYDDNSYLYHEEEEEDELDMEDLDVRVDLSSALRAYRKSPNECFGHLVAAALAGRSVENPVTAEELKEARLNPYLVRMLLESNKLNLDDYNVQQELQRCIDALISTEVDRVPQAVFEYLLPLFKPRFVRLDAEQYSVVENSGFEFVQLLYEYPHLFTGSKHFIRMNNACCGWHLAVFVMVISALAEVLCNVGIALVSVHWLTSDPESYYALYTAIVYGAGYASHLIAMILLMRARERNRVFGNVIFPFPSPHLHVLPVVPLYNIVSIVTYVRYCFVNRGGLFVDIIHDITAAQVLSTVCFCLCLAVPQFMCQMYLVSTVDGELAFNKRYPFRMLSTAVCTTYLLALLRLCWIFTTQTSINNFGFACYSFHSKRIIQRYSALLRMVYAALLFLLELNVFIFVVTVTSAKQCHNYEKMVLSAMSIVSFVAIFVFLVLRGHTVFRIAWALIPLTSLQIALVVHKGKDYPPECPKNRETPEYGRHFQILVCFVPLLFLVLWLLQLCYVFVVKKRICSLF</sequence>
<feature type="transmembrane region" description="Helical" evidence="1">
    <location>
        <begin position="480"/>
        <end position="502"/>
    </location>
</feature>
<feature type="transmembrane region" description="Helical" evidence="1">
    <location>
        <begin position="531"/>
        <end position="555"/>
    </location>
</feature>
<name>A0A1G4IIF6_TRYEQ</name>
<dbReference type="GeneID" id="92377783"/>
<protein>
    <recommendedName>
        <fullName evidence="4">Transmembrane protein</fullName>
    </recommendedName>
</protein>
<dbReference type="Proteomes" id="UP000195570">
    <property type="component" value="Unassembled WGS sequence"/>
</dbReference>
<feature type="transmembrane region" description="Helical" evidence="1">
    <location>
        <begin position="323"/>
        <end position="347"/>
    </location>
</feature>
<reference evidence="2" key="1">
    <citation type="submission" date="2016-09" db="EMBL/GenBank/DDBJ databases">
        <authorList>
            <person name="Hebert L."/>
            <person name="Moumen B."/>
        </authorList>
    </citation>
    <scope>NUCLEOTIDE SEQUENCE [LARGE SCALE GENOMIC DNA]</scope>
    <source>
        <strain evidence="2">OVI</strain>
    </source>
</reference>
<keyword evidence="3" id="KW-1185">Reference proteome</keyword>
<feature type="transmembrane region" description="Helical" evidence="1">
    <location>
        <begin position="633"/>
        <end position="657"/>
    </location>
</feature>
<feature type="transmembrane region" description="Helical" evidence="1">
    <location>
        <begin position="567"/>
        <end position="586"/>
    </location>
</feature>